<dbReference type="Gene3D" id="1.10.10.10">
    <property type="entry name" value="Winged helix-like DNA-binding domain superfamily/Winged helix DNA-binding domain"/>
    <property type="match status" value="1"/>
</dbReference>
<gene>
    <name evidence="4" type="ORF">B4U79_11799</name>
</gene>
<dbReference type="Proteomes" id="UP000285301">
    <property type="component" value="Unassembled WGS sequence"/>
</dbReference>
<comment type="caution">
    <text evidence="4">The sequence shown here is derived from an EMBL/GenBank/DDBJ whole genome shotgun (WGS) entry which is preliminary data.</text>
</comment>
<reference evidence="4 5" key="1">
    <citation type="journal article" date="2018" name="Gigascience">
        <title>Genomes of trombidid mites reveal novel predicted allergens and laterally-transferred genes associated with secondary metabolism.</title>
        <authorList>
            <person name="Dong X."/>
            <person name="Chaisiri K."/>
            <person name="Xia D."/>
            <person name="Armstrong S.D."/>
            <person name="Fang Y."/>
            <person name="Donnelly M.J."/>
            <person name="Kadowaki T."/>
            <person name="McGarry J.W."/>
            <person name="Darby A.C."/>
            <person name="Makepeace B.L."/>
        </authorList>
    </citation>
    <scope>NUCLEOTIDE SEQUENCE [LARGE SCALE GENOMIC DNA]</scope>
    <source>
        <strain evidence="4">UoL-WK</strain>
    </source>
</reference>
<dbReference type="InterPro" id="IPR009057">
    <property type="entry name" value="Homeodomain-like_sf"/>
</dbReference>
<dbReference type="InterPro" id="IPR057667">
    <property type="entry name" value="HTH_SB"/>
</dbReference>
<evidence type="ECO:0000313" key="5">
    <source>
        <dbReference type="Proteomes" id="UP000285301"/>
    </source>
</evidence>
<dbReference type="GO" id="GO:0005634">
    <property type="term" value="C:nucleus"/>
    <property type="evidence" value="ECO:0007669"/>
    <property type="project" value="UniProtKB-SubCell"/>
</dbReference>
<feature type="domain" description="Transposase Tc1-like" evidence="2">
    <location>
        <begin position="92"/>
        <end position="130"/>
    </location>
</feature>
<dbReference type="GO" id="GO:0006313">
    <property type="term" value="P:DNA transposition"/>
    <property type="evidence" value="ECO:0007669"/>
    <property type="project" value="InterPro"/>
</dbReference>
<comment type="subcellular location">
    <subcellularLocation>
        <location evidence="1">Nucleus</location>
    </subcellularLocation>
</comment>
<evidence type="ECO:0000259" key="2">
    <source>
        <dbReference type="Pfam" id="PF01498"/>
    </source>
</evidence>
<evidence type="ECO:0000313" key="4">
    <source>
        <dbReference type="EMBL" id="RWS00768.1"/>
    </source>
</evidence>
<evidence type="ECO:0000259" key="3">
    <source>
        <dbReference type="Pfam" id="PF25787"/>
    </source>
</evidence>
<sequence>MFSTQETSRSTKTKEYSSDLRSQVISLQKEGKSQQIIAKLLNMPLTSVHYIIQKYNNTKKIENKQGRGRKRKTIPREDREIVRRVKKDKSGCQVVNRLHDAKLHCRSARKKPNISQVNRRKRLLWAKNYVGKDEPSATKLELERKIKNRQPSNKLALKQLFTDPWSKMGKDLTEKLVKSMKKRCLAVKT</sequence>
<dbReference type="GO" id="GO:0003677">
    <property type="term" value="F:DNA binding"/>
    <property type="evidence" value="ECO:0007669"/>
    <property type="project" value="InterPro"/>
</dbReference>
<dbReference type="GO" id="GO:0015074">
    <property type="term" value="P:DNA integration"/>
    <property type="evidence" value="ECO:0007669"/>
    <property type="project" value="InterPro"/>
</dbReference>
<dbReference type="SUPFAM" id="SSF46689">
    <property type="entry name" value="Homeodomain-like"/>
    <property type="match status" value="1"/>
</dbReference>
<dbReference type="Pfam" id="PF25787">
    <property type="entry name" value="HTH_SB"/>
    <property type="match status" value="1"/>
</dbReference>
<feature type="non-terminal residue" evidence="4">
    <location>
        <position position="189"/>
    </location>
</feature>
<feature type="domain" description="Sleeping Beauty transposase HTH" evidence="3">
    <location>
        <begin position="11"/>
        <end position="60"/>
    </location>
</feature>
<dbReference type="OrthoDB" id="4843387at2759"/>
<protein>
    <submittedName>
        <fullName evidence="4">Uncharacterized protein</fullName>
    </submittedName>
</protein>
<dbReference type="STRING" id="1965070.A0A3S3PGW1"/>
<keyword evidence="5" id="KW-1185">Reference proteome</keyword>
<dbReference type="Pfam" id="PF01498">
    <property type="entry name" value="HTH_Tnp_Tc3_2"/>
    <property type="match status" value="1"/>
</dbReference>
<dbReference type="InterPro" id="IPR036388">
    <property type="entry name" value="WH-like_DNA-bd_sf"/>
</dbReference>
<dbReference type="EMBL" id="NCKU01010553">
    <property type="protein sequence ID" value="RWS00768.1"/>
    <property type="molecule type" value="Genomic_DNA"/>
</dbReference>
<proteinExistence type="predicted"/>
<dbReference type="InterPro" id="IPR002492">
    <property type="entry name" value="Transposase_Tc1-like"/>
</dbReference>
<evidence type="ECO:0000256" key="1">
    <source>
        <dbReference type="ARBA" id="ARBA00004123"/>
    </source>
</evidence>
<dbReference type="AlphaFoldDB" id="A0A3S3PGW1"/>
<accession>A0A3S3PGW1</accession>
<organism evidence="4 5">
    <name type="scientific">Dinothrombium tinctorium</name>
    <dbReference type="NCBI Taxonomy" id="1965070"/>
    <lineage>
        <taxon>Eukaryota</taxon>
        <taxon>Metazoa</taxon>
        <taxon>Ecdysozoa</taxon>
        <taxon>Arthropoda</taxon>
        <taxon>Chelicerata</taxon>
        <taxon>Arachnida</taxon>
        <taxon>Acari</taxon>
        <taxon>Acariformes</taxon>
        <taxon>Trombidiformes</taxon>
        <taxon>Prostigmata</taxon>
        <taxon>Anystina</taxon>
        <taxon>Parasitengona</taxon>
        <taxon>Trombidioidea</taxon>
        <taxon>Trombidiidae</taxon>
        <taxon>Dinothrombium</taxon>
    </lineage>
</organism>
<name>A0A3S3PGW1_9ACAR</name>